<sequence length="184" mass="20526">MNTLKNHLLISVPHMNDTLFGKSVVYICEHNTEGAMGLIINKSINHKELESLIKIETAGGIQLEHTNIKTYFGGPVLIEKIVVLHTNNIKNNNTIPITSKISISSEESIIRKFGKNVNIKYKIFFGHSGWSAGQLEREIENGDWLLQTSNIDLLFDFPSEKLWEHATKSLGIDINDISIIGGSA</sequence>
<organism evidence="1">
    <name type="scientific">marine metagenome</name>
    <dbReference type="NCBI Taxonomy" id="408172"/>
    <lineage>
        <taxon>unclassified sequences</taxon>
        <taxon>metagenomes</taxon>
        <taxon>ecological metagenomes</taxon>
    </lineage>
</organism>
<reference evidence="1" key="1">
    <citation type="submission" date="2018-05" db="EMBL/GenBank/DDBJ databases">
        <authorList>
            <person name="Lanie J.A."/>
            <person name="Ng W.-L."/>
            <person name="Kazmierczak K.M."/>
            <person name="Andrzejewski T.M."/>
            <person name="Davidsen T.M."/>
            <person name="Wayne K.J."/>
            <person name="Tettelin H."/>
            <person name="Glass J.I."/>
            <person name="Rusch D."/>
            <person name="Podicherti R."/>
            <person name="Tsui H.-C.T."/>
            <person name="Winkler M.E."/>
        </authorList>
    </citation>
    <scope>NUCLEOTIDE SEQUENCE</scope>
</reference>
<dbReference type="GO" id="GO:0005829">
    <property type="term" value="C:cytosol"/>
    <property type="evidence" value="ECO:0007669"/>
    <property type="project" value="TreeGrafter"/>
</dbReference>
<dbReference type="PANTHER" id="PTHR30327">
    <property type="entry name" value="UNCHARACTERIZED PROTEIN YQGE"/>
    <property type="match status" value="1"/>
</dbReference>
<dbReference type="HAMAP" id="MF_00758">
    <property type="entry name" value="UPF0301"/>
    <property type="match status" value="1"/>
</dbReference>
<protein>
    <submittedName>
        <fullName evidence="1">Uncharacterized protein</fullName>
    </submittedName>
</protein>
<evidence type="ECO:0000313" key="1">
    <source>
        <dbReference type="EMBL" id="SUZ63811.1"/>
    </source>
</evidence>
<dbReference type="InterPro" id="IPR003774">
    <property type="entry name" value="AlgH-like"/>
</dbReference>
<dbReference type="EMBL" id="UINC01000926">
    <property type="protein sequence ID" value="SUZ63811.1"/>
    <property type="molecule type" value="Genomic_DNA"/>
</dbReference>
<name>A0A381PA19_9ZZZZ</name>
<proteinExistence type="inferred from homology"/>
<dbReference type="Pfam" id="PF02622">
    <property type="entry name" value="DUF179"/>
    <property type="match status" value="1"/>
</dbReference>
<dbReference type="Gene3D" id="3.40.1740.10">
    <property type="entry name" value="VC0467-like"/>
    <property type="match status" value="1"/>
</dbReference>
<dbReference type="PANTHER" id="PTHR30327:SF1">
    <property type="entry name" value="UPF0301 PROTEIN YQGE"/>
    <property type="match status" value="1"/>
</dbReference>
<dbReference type="AlphaFoldDB" id="A0A381PA19"/>
<dbReference type="SUPFAM" id="SSF143456">
    <property type="entry name" value="VC0467-like"/>
    <property type="match status" value="1"/>
</dbReference>
<gene>
    <name evidence="1" type="ORF">METZ01_LOCUS16665</name>
</gene>
<accession>A0A381PA19</accession>